<evidence type="ECO:0000313" key="5">
    <source>
        <dbReference type="EMBL" id="QRW20914.1"/>
    </source>
</evidence>
<dbReference type="Gene3D" id="3.30.710.10">
    <property type="entry name" value="Potassium Channel Kv1.1, Chain A"/>
    <property type="match status" value="1"/>
</dbReference>
<name>A0A8H8NVX7_9AGAM</name>
<dbReference type="GeneID" id="67028182"/>
<dbReference type="Proteomes" id="UP000650533">
    <property type="component" value="Chromosome 6"/>
</dbReference>
<evidence type="ECO:0000256" key="1">
    <source>
        <dbReference type="ARBA" id="ARBA00022857"/>
    </source>
</evidence>
<dbReference type="CDD" id="cd05259">
    <property type="entry name" value="PCBER_SDR_a"/>
    <property type="match status" value="1"/>
</dbReference>
<evidence type="ECO:0000256" key="2">
    <source>
        <dbReference type="ARBA" id="ARBA00023002"/>
    </source>
</evidence>
<gene>
    <name evidence="5" type="ORF">RhiXN_05903</name>
</gene>
<protein>
    <submittedName>
        <fullName evidence="5">NmrA-like family domain-containing protein 1</fullName>
    </submittedName>
</protein>
<dbReference type="RefSeq" id="XP_043181151.1">
    <property type="nucleotide sequence ID" value="XM_043325719.1"/>
</dbReference>
<dbReference type="InterPro" id="IPR000210">
    <property type="entry name" value="BTB/POZ_dom"/>
</dbReference>
<dbReference type="Gene3D" id="3.90.25.10">
    <property type="entry name" value="UDP-galactose 4-epimerase, domain 1"/>
    <property type="match status" value="1"/>
</dbReference>
<dbReference type="InterPro" id="IPR045312">
    <property type="entry name" value="PCBER-like"/>
</dbReference>
<dbReference type="InterPro" id="IPR036291">
    <property type="entry name" value="NAD(P)-bd_dom_sf"/>
</dbReference>
<dbReference type="Pfam" id="PF05368">
    <property type="entry name" value="NmrA"/>
    <property type="match status" value="1"/>
</dbReference>
<proteinExistence type="predicted"/>
<dbReference type="AlphaFoldDB" id="A0A8H8NVX7"/>
<sequence>MSNNIITPVDGSSGSVTDSKAPIPKSKPAVKQHSEFFFDNTLVAIQVEDTLFNVHKYQLLKSETFSDMFKAPKAEDGGPEEGSSPECPIIMDGVNASDFVALLKVLYARNPIIFPSHFSTHQPEPEASLIIPAFRLANMWNFADLRTFLLPLAEKHLSDIDKILFAREFDIKDWLAPAHIRLCERQEKLTTEEARKLGVDSILLVARLGAQGSTKSVLNPGYYCSGCSDFTVFYLALLQMSAVKVIAVAGATGYVGRPVVDELLKAGTFQVRVLTRKSGVDGSVVQDFKARGASVHGVSYEDEEELKDVLKGVDVVLSTLNAGGITGAQPNLLRASKKAGVKLFMPSEFGDPFEGEEEAEIFRAKRDLHKLAKELEVPITVILTGLFPDYCLVPVMGWNFEAKAVDIWGTGDEKITWTTMPDIARYVAYVLGHTPLTGLQDQVLGIQGDLKTANEVVALWEDKHKTKLQVTYHPIQELHDRIAANPGDVLGAVMRETASGRSRVPEPLSNDLYPGWNPKPIVDVL</sequence>
<dbReference type="InterPro" id="IPR011333">
    <property type="entry name" value="SKP1/BTB/POZ_sf"/>
</dbReference>
<dbReference type="GO" id="GO:0016491">
    <property type="term" value="F:oxidoreductase activity"/>
    <property type="evidence" value="ECO:0007669"/>
    <property type="project" value="UniProtKB-KW"/>
</dbReference>
<dbReference type="Gene3D" id="3.40.50.720">
    <property type="entry name" value="NAD(P)-binding Rossmann-like Domain"/>
    <property type="match status" value="1"/>
</dbReference>
<accession>A0A8H8NVX7</accession>
<dbReference type="EMBL" id="CP059663">
    <property type="protein sequence ID" value="QRW20914.1"/>
    <property type="molecule type" value="Genomic_DNA"/>
</dbReference>
<dbReference type="Pfam" id="PF00651">
    <property type="entry name" value="BTB"/>
    <property type="match status" value="1"/>
</dbReference>
<dbReference type="SUPFAM" id="SSF51735">
    <property type="entry name" value="NAD(P)-binding Rossmann-fold domains"/>
    <property type="match status" value="1"/>
</dbReference>
<evidence type="ECO:0000259" key="4">
    <source>
        <dbReference type="PROSITE" id="PS50097"/>
    </source>
</evidence>
<dbReference type="PROSITE" id="PS50097">
    <property type="entry name" value="BTB"/>
    <property type="match status" value="1"/>
</dbReference>
<feature type="region of interest" description="Disordered" evidence="3">
    <location>
        <begin position="1"/>
        <end position="26"/>
    </location>
</feature>
<feature type="domain" description="BTB" evidence="4">
    <location>
        <begin position="41"/>
        <end position="115"/>
    </location>
</feature>
<evidence type="ECO:0000313" key="6">
    <source>
        <dbReference type="Proteomes" id="UP000650533"/>
    </source>
</evidence>
<feature type="compositionally biased region" description="Polar residues" evidence="3">
    <location>
        <begin position="1"/>
        <end position="18"/>
    </location>
</feature>
<keyword evidence="1" id="KW-0521">NADP</keyword>
<dbReference type="InterPro" id="IPR051609">
    <property type="entry name" value="NmrA/Isoflavone_reductase-like"/>
</dbReference>
<dbReference type="PANTHER" id="PTHR47706">
    <property type="entry name" value="NMRA-LIKE FAMILY PROTEIN"/>
    <property type="match status" value="1"/>
</dbReference>
<organism evidence="5 6">
    <name type="scientific">Rhizoctonia solani</name>
    <dbReference type="NCBI Taxonomy" id="456999"/>
    <lineage>
        <taxon>Eukaryota</taxon>
        <taxon>Fungi</taxon>
        <taxon>Dikarya</taxon>
        <taxon>Basidiomycota</taxon>
        <taxon>Agaricomycotina</taxon>
        <taxon>Agaricomycetes</taxon>
        <taxon>Cantharellales</taxon>
        <taxon>Ceratobasidiaceae</taxon>
        <taxon>Rhizoctonia</taxon>
    </lineage>
</organism>
<dbReference type="SUPFAM" id="SSF54695">
    <property type="entry name" value="POZ domain"/>
    <property type="match status" value="1"/>
</dbReference>
<evidence type="ECO:0000256" key="3">
    <source>
        <dbReference type="SAM" id="MobiDB-lite"/>
    </source>
</evidence>
<reference evidence="5" key="1">
    <citation type="submission" date="2020-05" db="EMBL/GenBank/DDBJ databases">
        <title>Evolutionary and genomic comparisons of hybrid uninucleate and nonhybrid Rhizoctonia fungi.</title>
        <authorList>
            <person name="Li C."/>
            <person name="Chen X."/>
        </authorList>
    </citation>
    <scope>NUCLEOTIDE SEQUENCE</scope>
    <source>
        <strain evidence="5">AG-1 IA</strain>
    </source>
</reference>
<dbReference type="PANTHER" id="PTHR47706:SF9">
    <property type="entry name" value="NMRA-LIKE DOMAIN-CONTAINING PROTEIN-RELATED"/>
    <property type="match status" value="1"/>
</dbReference>
<keyword evidence="2" id="KW-0560">Oxidoreductase</keyword>
<dbReference type="InterPro" id="IPR008030">
    <property type="entry name" value="NmrA-like"/>
</dbReference>
<dbReference type="KEGG" id="rsx:RhiXN_05903"/>